<feature type="domain" description="Pre-mRNA-splicing helicase BRR2-like plug" evidence="3">
    <location>
        <begin position="119"/>
        <end position="184"/>
    </location>
</feature>
<feature type="domain" description="Brr2 N-terminal helicase PWI" evidence="2">
    <location>
        <begin position="274"/>
        <end position="383"/>
    </location>
</feature>
<evidence type="ECO:0000259" key="2">
    <source>
        <dbReference type="Pfam" id="PF18149"/>
    </source>
</evidence>
<keyword evidence="4" id="KW-0378">Hydrolase</keyword>
<feature type="region of interest" description="Disordered" evidence="1">
    <location>
        <begin position="220"/>
        <end position="255"/>
    </location>
</feature>
<accession>A0A9Q1A7N7</accession>
<evidence type="ECO:0000256" key="1">
    <source>
        <dbReference type="SAM" id="MobiDB-lite"/>
    </source>
</evidence>
<proteinExistence type="predicted"/>
<keyword evidence="5" id="KW-1185">Reference proteome</keyword>
<feature type="region of interest" description="Disordered" evidence="1">
    <location>
        <begin position="391"/>
        <end position="424"/>
    </location>
</feature>
<feature type="compositionally biased region" description="Basic and acidic residues" evidence="1">
    <location>
        <begin position="50"/>
        <end position="72"/>
    </location>
</feature>
<feature type="compositionally biased region" description="Acidic residues" evidence="1">
    <location>
        <begin position="220"/>
        <end position="247"/>
    </location>
</feature>
<keyword evidence="4" id="KW-0547">Nucleotide-binding</keyword>
<dbReference type="OrthoDB" id="1748240at2759"/>
<comment type="caution">
    <text evidence="4">The sequence shown here is derived from an EMBL/GenBank/DDBJ whole genome shotgun (WGS) entry which is preliminary data.</text>
</comment>
<evidence type="ECO:0000313" key="4">
    <source>
        <dbReference type="EMBL" id="KAJ6760916.1"/>
    </source>
</evidence>
<gene>
    <name evidence="4" type="ORF">OIU79_025708</name>
</gene>
<evidence type="ECO:0000259" key="3">
    <source>
        <dbReference type="Pfam" id="PF21188"/>
    </source>
</evidence>
<reference evidence="4" key="1">
    <citation type="submission" date="2022-11" db="EMBL/GenBank/DDBJ databases">
        <authorList>
            <person name="Hyden B.L."/>
            <person name="Feng K."/>
            <person name="Yates T."/>
            <person name="Jawdy S."/>
            <person name="Smart L.B."/>
            <person name="Muchero W."/>
        </authorList>
    </citation>
    <scope>NUCLEOTIDE SEQUENCE</scope>
    <source>
        <tissue evidence="4">Shoot tip</tissue>
    </source>
</reference>
<dbReference type="EMBL" id="JAPFFK010000006">
    <property type="protein sequence ID" value="KAJ6760916.1"/>
    <property type="molecule type" value="Genomic_DNA"/>
</dbReference>
<reference evidence="4" key="2">
    <citation type="journal article" date="2023" name="Int. J. Mol. Sci.">
        <title>De Novo Assembly and Annotation of 11 Diverse Shrub Willow (Salix) Genomes Reveals Novel Gene Organization in Sex-Linked Regions.</title>
        <authorList>
            <person name="Hyden B."/>
            <person name="Feng K."/>
            <person name="Yates T.B."/>
            <person name="Jawdy S."/>
            <person name="Cereghino C."/>
            <person name="Smart L.B."/>
            <person name="Muchero W."/>
        </authorList>
    </citation>
    <scope>NUCLEOTIDE SEQUENCE</scope>
    <source>
        <tissue evidence="4">Shoot tip</tissue>
    </source>
</reference>
<sequence>MAHLGGGAEAHARFKQYEYRANSSLVLTTDSRPRDTHEPTGEPETLWGRIDPRSFGDRAYRGRPAELDEKINKAKRKKKERDAVSEAGPTRQAKRRRLREESVLTSTEEGVYQPKTKETRAAYEAMLSVIQQQLGGQPLNIVSAAADEILAVLKNESVRTQDKRKDIEKLLNPIPNSMFDQLLSIGRLVTDYQDAGDGAGASVANGDDALDDGVGVAVEFDEDNEDEEEDSDLDMVPEEEEEEDDVVEPGGSGAMQMGGGIDDDETGEANEGMNLNVQDIDAYWLQRKISQAYEQQIDPQQCQKLAEEVLKILAEGDDREVETKLLVHLQFDKFSLIKFLLRNRLKIVWCTRLARAKDQEERKQIEEEMMGLGPDLAGILEQLHATRATAKERQKNLEKSIREEARRLKDETGGDGDRDRRGTC</sequence>
<dbReference type="Proteomes" id="UP001151532">
    <property type="component" value="Chromosome 15Z"/>
</dbReference>
<keyword evidence="4" id="KW-0067">ATP-binding</keyword>
<dbReference type="Pfam" id="PF21188">
    <property type="entry name" value="BRR2_plug"/>
    <property type="match status" value="1"/>
</dbReference>
<feature type="compositionally biased region" description="Basic and acidic residues" evidence="1">
    <location>
        <begin position="31"/>
        <end position="40"/>
    </location>
</feature>
<dbReference type="GO" id="GO:0004386">
    <property type="term" value="F:helicase activity"/>
    <property type="evidence" value="ECO:0007669"/>
    <property type="project" value="UniProtKB-KW"/>
</dbReference>
<dbReference type="Pfam" id="PF18149">
    <property type="entry name" value="Helicase_PWI"/>
    <property type="match status" value="1"/>
</dbReference>
<dbReference type="InterPro" id="IPR048863">
    <property type="entry name" value="BRR2_plug"/>
</dbReference>
<dbReference type="AlphaFoldDB" id="A0A9Q1A7N7"/>
<keyword evidence="4" id="KW-0347">Helicase</keyword>
<name>A0A9Q1A7N7_SALPP</name>
<organism evidence="4 5">
    <name type="scientific">Salix purpurea</name>
    <name type="common">Purple osier willow</name>
    <dbReference type="NCBI Taxonomy" id="77065"/>
    <lineage>
        <taxon>Eukaryota</taxon>
        <taxon>Viridiplantae</taxon>
        <taxon>Streptophyta</taxon>
        <taxon>Embryophyta</taxon>
        <taxon>Tracheophyta</taxon>
        <taxon>Spermatophyta</taxon>
        <taxon>Magnoliopsida</taxon>
        <taxon>eudicotyledons</taxon>
        <taxon>Gunneridae</taxon>
        <taxon>Pentapetalae</taxon>
        <taxon>rosids</taxon>
        <taxon>fabids</taxon>
        <taxon>Malpighiales</taxon>
        <taxon>Salicaceae</taxon>
        <taxon>Saliceae</taxon>
        <taxon>Salix</taxon>
    </lineage>
</organism>
<evidence type="ECO:0000313" key="5">
    <source>
        <dbReference type="Proteomes" id="UP001151532"/>
    </source>
</evidence>
<dbReference type="InterPro" id="IPR041094">
    <property type="entry name" value="Brr2_helicase_PWI"/>
</dbReference>
<protein>
    <submittedName>
        <fullName evidence="4">DEXH-BOX ATP-DEPENDENT RNA HELICASE DEXH12-LIKE</fullName>
    </submittedName>
</protein>
<feature type="region of interest" description="Disordered" evidence="1">
    <location>
        <begin position="24"/>
        <end position="111"/>
    </location>
</feature>